<evidence type="ECO:0000313" key="2">
    <source>
        <dbReference type="EMBL" id="ELK34066.1"/>
    </source>
</evidence>
<proteinExistence type="predicted"/>
<dbReference type="AlphaFoldDB" id="L5M6R5"/>
<dbReference type="EMBL" id="KB103369">
    <property type="protein sequence ID" value="ELK34066.1"/>
    <property type="molecule type" value="Genomic_DNA"/>
</dbReference>
<evidence type="ECO:0000313" key="3">
    <source>
        <dbReference type="Proteomes" id="UP000010556"/>
    </source>
</evidence>
<gene>
    <name evidence="2" type="ORF">MDA_GLEAN10008950</name>
</gene>
<feature type="region of interest" description="Disordered" evidence="1">
    <location>
        <begin position="15"/>
        <end position="42"/>
    </location>
</feature>
<protein>
    <submittedName>
        <fullName evidence="2">Uncharacterized protein</fullName>
    </submittedName>
</protein>
<name>L5M6R5_MYODS</name>
<accession>L5M6R5</accession>
<evidence type="ECO:0000256" key="1">
    <source>
        <dbReference type="SAM" id="MobiDB-lite"/>
    </source>
</evidence>
<dbReference type="Proteomes" id="UP000010556">
    <property type="component" value="Unassembled WGS sequence"/>
</dbReference>
<sequence>MCWGAPPLPSCLVRTPRVPAAPSSPVGAAPQPRAPLPTGALRSGSFPAAASLLLNAPTAPPPGLPAQGSVRVLRS</sequence>
<keyword evidence="3" id="KW-1185">Reference proteome</keyword>
<feature type="compositionally biased region" description="Low complexity" evidence="1">
    <location>
        <begin position="16"/>
        <end position="31"/>
    </location>
</feature>
<reference evidence="3" key="1">
    <citation type="journal article" date="2013" name="Science">
        <title>Comparative analysis of bat genomes provides insight into the evolution of flight and immunity.</title>
        <authorList>
            <person name="Zhang G."/>
            <person name="Cowled C."/>
            <person name="Shi Z."/>
            <person name="Huang Z."/>
            <person name="Bishop-Lilly K.A."/>
            <person name="Fang X."/>
            <person name="Wynne J.W."/>
            <person name="Xiong Z."/>
            <person name="Baker M.L."/>
            <person name="Zhao W."/>
            <person name="Tachedjian M."/>
            <person name="Zhu Y."/>
            <person name="Zhou P."/>
            <person name="Jiang X."/>
            <person name="Ng J."/>
            <person name="Yang L."/>
            <person name="Wu L."/>
            <person name="Xiao J."/>
            <person name="Feng Y."/>
            <person name="Chen Y."/>
            <person name="Sun X."/>
            <person name="Zhang Y."/>
            <person name="Marsh G.A."/>
            <person name="Crameri G."/>
            <person name="Broder C.C."/>
            <person name="Frey K.G."/>
            <person name="Wang L.F."/>
            <person name="Wang J."/>
        </authorList>
    </citation>
    <scope>NUCLEOTIDE SEQUENCE [LARGE SCALE GENOMIC DNA]</scope>
</reference>
<organism evidence="2 3">
    <name type="scientific">Myotis davidii</name>
    <name type="common">David's myotis</name>
    <dbReference type="NCBI Taxonomy" id="225400"/>
    <lineage>
        <taxon>Eukaryota</taxon>
        <taxon>Metazoa</taxon>
        <taxon>Chordata</taxon>
        <taxon>Craniata</taxon>
        <taxon>Vertebrata</taxon>
        <taxon>Euteleostomi</taxon>
        <taxon>Mammalia</taxon>
        <taxon>Eutheria</taxon>
        <taxon>Laurasiatheria</taxon>
        <taxon>Chiroptera</taxon>
        <taxon>Yangochiroptera</taxon>
        <taxon>Vespertilionidae</taxon>
        <taxon>Myotis</taxon>
    </lineage>
</organism>